<feature type="compositionally biased region" description="Polar residues" evidence="11">
    <location>
        <begin position="243"/>
        <end position="253"/>
    </location>
</feature>
<dbReference type="PROSITE" id="PS00107">
    <property type="entry name" value="PROTEIN_KINASE_ATP"/>
    <property type="match status" value="1"/>
</dbReference>
<evidence type="ECO:0000259" key="14">
    <source>
        <dbReference type="PROSITE" id="PS50108"/>
    </source>
</evidence>
<dbReference type="AlphaFoldDB" id="A0A0F7SYN7"/>
<dbReference type="SMART" id="SM00285">
    <property type="entry name" value="PBD"/>
    <property type="match status" value="1"/>
</dbReference>
<dbReference type="InterPro" id="IPR017441">
    <property type="entry name" value="Protein_kinase_ATP_BS"/>
</dbReference>
<evidence type="ECO:0000256" key="9">
    <source>
        <dbReference type="ARBA" id="ARBA00048679"/>
    </source>
</evidence>
<evidence type="ECO:0000256" key="2">
    <source>
        <dbReference type="ARBA" id="ARBA00012513"/>
    </source>
</evidence>
<feature type="domain" description="Protein kinase" evidence="13">
    <location>
        <begin position="414"/>
        <end position="666"/>
    </location>
</feature>
<dbReference type="PROSITE" id="PS50108">
    <property type="entry name" value="CRIB"/>
    <property type="match status" value="1"/>
</dbReference>
<feature type="compositionally biased region" description="Polar residues" evidence="11">
    <location>
        <begin position="267"/>
        <end position="281"/>
    </location>
</feature>
<sequence length="686" mass="75909">MAHYQGPSLTPTRAAPAPPSRPAPPVNYQPLNKPTRQQTPASYPIVNSPHQGARSILPPRSGYVNIKDSFLLWSKKWMVLDNQNLSFRKNETTSSASLSISLQHVQGVQRTDLRPYCIEVQTRDKAHYIAVKGDEELYGWMDDIYNRSPLGVSIPTNFIHQVHVGFDPVSGAFTGLPEQWTRLLTSSAITKEDYARNPQAVLDVLEFYTDIQKRGGELDDYHLSKPSLPSPAHRQQGLLSTTPTAYNHTSAQPTAPRFGGTGLAGASQPNGSSTSLNSHANGPNRPRQPEVQVNRQPLVTRDSTFNEKVLGPTKAQMDLYTPRDITRKPSLPTTRPPPPPPTVTSFNPTPSNARTSSAVKVPTSSSKPKDPIAETTEKLASATVTERRISTLSEAQIMDRLRLVVSKEEPNTLYAKIKKVGQGASGMVFVAKSLVDGSKVAIKQMDLAQQPRKELIVNEIVVMKESKHANVVNYLDSFLVKGNELWVVMEYMEGGALTDVIENNKLEEDQIASICYETCKGLNHLHQRSIIHRDIKSDNVLLNSAGEVKITDFGFCAKLSEEKSKRATMVGTPYWMAPEVVKQKQYGAKVDVWSLGIMAIEMIESEPPYLDEEPLKALYLIATNGTPSLKSPESLSLELKDFLAVCLCVDVKSRANATELLDHDFMRKACQISSLAPLLHFKKERP</sequence>
<dbReference type="Gene3D" id="2.30.29.30">
    <property type="entry name" value="Pleckstrin-homology domain (PH domain)/Phosphotyrosine-binding domain (PTB)"/>
    <property type="match status" value="1"/>
</dbReference>
<dbReference type="Pfam" id="PF00069">
    <property type="entry name" value="Pkinase"/>
    <property type="match status" value="1"/>
</dbReference>
<dbReference type="SMART" id="SM00233">
    <property type="entry name" value="PH"/>
    <property type="match status" value="1"/>
</dbReference>
<dbReference type="Pfam" id="PF00786">
    <property type="entry name" value="PBD"/>
    <property type="match status" value="1"/>
</dbReference>
<evidence type="ECO:0000256" key="8">
    <source>
        <dbReference type="ARBA" id="ARBA00047899"/>
    </source>
</evidence>
<dbReference type="CDD" id="cd13279">
    <property type="entry name" value="PH_Cla4_Ste20"/>
    <property type="match status" value="1"/>
</dbReference>
<keyword evidence="5 10" id="KW-0547">Nucleotide-binding</keyword>
<dbReference type="EMBL" id="LN483332">
    <property type="protein sequence ID" value="CED85378.1"/>
    <property type="molecule type" value="Genomic_DNA"/>
</dbReference>
<keyword evidence="6" id="KW-0418">Kinase</keyword>
<dbReference type="CDD" id="cd01093">
    <property type="entry name" value="CRIB_PAK_like"/>
    <property type="match status" value="1"/>
</dbReference>
<keyword evidence="4" id="KW-0808">Transferase</keyword>
<dbReference type="InterPro" id="IPR001849">
    <property type="entry name" value="PH_domain"/>
</dbReference>
<feature type="compositionally biased region" description="Polar residues" evidence="11">
    <location>
        <begin position="352"/>
        <end position="366"/>
    </location>
</feature>
<protein>
    <recommendedName>
        <fullName evidence="2">non-specific serine/threonine protein kinase</fullName>
        <ecNumber evidence="2">2.7.11.1</ecNumber>
    </recommendedName>
</protein>
<evidence type="ECO:0000256" key="7">
    <source>
        <dbReference type="ARBA" id="ARBA00022840"/>
    </source>
</evidence>
<dbReference type="InterPro" id="IPR000719">
    <property type="entry name" value="Prot_kinase_dom"/>
</dbReference>
<feature type="region of interest" description="Disordered" evidence="11">
    <location>
        <begin position="243"/>
        <end position="372"/>
    </location>
</feature>
<comment type="catalytic activity">
    <reaction evidence="9">
        <text>L-seryl-[protein] + ATP = O-phospho-L-seryl-[protein] + ADP + H(+)</text>
        <dbReference type="Rhea" id="RHEA:17989"/>
        <dbReference type="Rhea" id="RHEA-COMP:9863"/>
        <dbReference type="Rhea" id="RHEA-COMP:11604"/>
        <dbReference type="ChEBI" id="CHEBI:15378"/>
        <dbReference type="ChEBI" id="CHEBI:29999"/>
        <dbReference type="ChEBI" id="CHEBI:30616"/>
        <dbReference type="ChEBI" id="CHEBI:83421"/>
        <dbReference type="ChEBI" id="CHEBI:456216"/>
        <dbReference type="EC" id="2.7.11.1"/>
    </reaction>
</comment>
<evidence type="ECO:0000259" key="13">
    <source>
        <dbReference type="PROSITE" id="PS50011"/>
    </source>
</evidence>
<evidence type="ECO:0000256" key="3">
    <source>
        <dbReference type="ARBA" id="ARBA00022527"/>
    </source>
</evidence>
<dbReference type="InterPro" id="IPR051931">
    <property type="entry name" value="PAK3-like"/>
</dbReference>
<dbReference type="PANTHER" id="PTHR45832:SF22">
    <property type="entry name" value="SERINE_THREONINE-PROTEIN KINASE SAMKA-RELATED"/>
    <property type="match status" value="1"/>
</dbReference>
<feature type="domain" description="PH" evidence="12">
    <location>
        <begin position="57"/>
        <end position="149"/>
    </location>
</feature>
<dbReference type="GO" id="GO:0106310">
    <property type="term" value="F:protein serine kinase activity"/>
    <property type="evidence" value="ECO:0007669"/>
    <property type="project" value="RHEA"/>
</dbReference>
<dbReference type="CDD" id="cd06614">
    <property type="entry name" value="STKc_PAK"/>
    <property type="match status" value="1"/>
</dbReference>
<comment type="catalytic activity">
    <reaction evidence="8">
        <text>L-threonyl-[protein] + ATP = O-phospho-L-threonyl-[protein] + ADP + H(+)</text>
        <dbReference type="Rhea" id="RHEA:46608"/>
        <dbReference type="Rhea" id="RHEA-COMP:11060"/>
        <dbReference type="Rhea" id="RHEA-COMP:11605"/>
        <dbReference type="ChEBI" id="CHEBI:15378"/>
        <dbReference type="ChEBI" id="CHEBI:30013"/>
        <dbReference type="ChEBI" id="CHEBI:30616"/>
        <dbReference type="ChEBI" id="CHEBI:61977"/>
        <dbReference type="ChEBI" id="CHEBI:456216"/>
        <dbReference type="EC" id="2.7.11.1"/>
    </reaction>
</comment>
<keyword evidence="7 10" id="KW-0067">ATP-binding</keyword>
<dbReference type="InterPro" id="IPR036936">
    <property type="entry name" value="CRIB_dom_sf"/>
</dbReference>
<dbReference type="FunFam" id="3.30.200.20:FF:000705">
    <property type="entry name" value="Non-specific serine/threonine protein kinase"/>
    <property type="match status" value="1"/>
</dbReference>
<dbReference type="Pfam" id="PF00169">
    <property type="entry name" value="PH"/>
    <property type="match status" value="1"/>
</dbReference>
<dbReference type="GO" id="GO:0005524">
    <property type="term" value="F:ATP binding"/>
    <property type="evidence" value="ECO:0007669"/>
    <property type="project" value="UniProtKB-UniRule"/>
</dbReference>
<dbReference type="PROSITE" id="PS00108">
    <property type="entry name" value="PROTEIN_KINASE_ST"/>
    <property type="match status" value="1"/>
</dbReference>
<evidence type="ECO:0000256" key="10">
    <source>
        <dbReference type="PROSITE-ProRule" id="PRU10141"/>
    </source>
</evidence>
<feature type="compositionally biased region" description="Polar residues" evidence="11">
    <location>
        <begin position="29"/>
        <end position="41"/>
    </location>
</feature>
<evidence type="ECO:0000256" key="1">
    <source>
        <dbReference type="ARBA" id="ARBA00008874"/>
    </source>
</evidence>
<dbReference type="InterPro" id="IPR000095">
    <property type="entry name" value="CRIB_dom"/>
</dbReference>
<dbReference type="FunFam" id="1.10.510.10:FF:000139">
    <property type="entry name" value="Non-specific serine/threonine protein kinase"/>
    <property type="match status" value="1"/>
</dbReference>
<dbReference type="SMART" id="SM00220">
    <property type="entry name" value="S_TKc"/>
    <property type="match status" value="1"/>
</dbReference>
<accession>A0A0F7SYN7</accession>
<evidence type="ECO:0000313" key="15">
    <source>
        <dbReference type="EMBL" id="CED85378.1"/>
    </source>
</evidence>
<evidence type="ECO:0000256" key="6">
    <source>
        <dbReference type="ARBA" id="ARBA00022777"/>
    </source>
</evidence>
<evidence type="ECO:0000259" key="12">
    <source>
        <dbReference type="PROSITE" id="PS50003"/>
    </source>
</evidence>
<dbReference type="InterPro" id="IPR008271">
    <property type="entry name" value="Ser/Thr_kinase_AS"/>
</dbReference>
<reference evidence="15" key="1">
    <citation type="submission" date="2014-08" db="EMBL/GenBank/DDBJ databases">
        <authorList>
            <person name="Sharma Rahul"/>
            <person name="Thines Marco"/>
        </authorList>
    </citation>
    <scope>NUCLEOTIDE SEQUENCE</scope>
</reference>
<feature type="compositionally biased region" description="Polar residues" evidence="11">
    <location>
        <begin position="291"/>
        <end position="303"/>
    </location>
</feature>
<comment type="similarity">
    <text evidence="1">Belongs to the protein kinase superfamily. STE Ser/Thr protein kinase family. STE20 subfamily.</text>
</comment>
<feature type="compositionally biased region" description="Pro residues" evidence="11">
    <location>
        <begin position="16"/>
        <end position="27"/>
    </location>
</feature>
<dbReference type="Gene3D" id="1.10.510.10">
    <property type="entry name" value="Transferase(Phosphotransferase) domain 1"/>
    <property type="match status" value="1"/>
</dbReference>
<feature type="domain" description="CRIB" evidence="14">
    <location>
        <begin position="152"/>
        <end position="165"/>
    </location>
</feature>
<dbReference type="Gene3D" id="3.90.810.10">
    <property type="entry name" value="CRIB domain"/>
    <property type="match status" value="1"/>
</dbReference>
<dbReference type="EC" id="2.7.11.1" evidence="2"/>
<evidence type="ECO:0000256" key="11">
    <source>
        <dbReference type="SAM" id="MobiDB-lite"/>
    </source>
</evidence>
<proteinExistence type="inferred from homology"/>
<dbReference type="SUPFAM" id="SSF50729">
    <property type="entry name" value="PH domain-like"/>
    <property type="match status" value="1"/>
</dbReference>
<dbReference type="SUPFAM" id="SSF56112">
    <property type="entry name" value="Protein kinase-like (PK-like)"/>
    <property type="match status" value="1"/>
</dbReference>
<dbReference type="GO" id="GO:0004674">
    <property type="term" value="F:protein serine/threonine kinase activity"/>
    <property type="evidence" value="ECO:0007669"/>
    <property type="project" value="UniProtKB-KW"/>
</dbReference>
<feature type="region of interest" description="Disordered" evidence="11">
    <location>
        <begin position="1"/>
        <end position="56"/>
    </location>
</feature>
<evidence type="ECO:0000256" key="4">
    <source>
        <dbReference type="ARBA" id="ARBA00022679"/>
    </source>
</evidence>
<name>A0A0F7SYN7_PHARH</name>
<dbReference type="FunFam" id="3.90.810.10:FF:000005">
    <property type="entry name" value="Non-specific serine/threonine protein kinase"/>
    <property type="match status" value="1"/>
</dbReference>
<evidence type="ECO:0000256" key="5">
    <source>
        <dbReference type="ARBA" id="ARBA00022741"/>
    </source>
</evidence>
<keyword evidence="3" id="KW-0723">Serine/threonine-protein kinase</keyword>
<dbReference type="PROSITE" id="PS50003">
    <property type="entry name" value="PH_DOMAIN"/>
    <property type="match status" value="1"/>
</dbReference>
<dbReference type="PANTHER" id="PTHR45832">
    <property type="entry name" value="SERINE/THREONINE-PROTEIN KINASE SAMKA-RELATED-RELATED"/>
    <property type="match status" value="1"/>
</dbReference>
<organism evidence="15">
    <name type="scientific">Phaffia rhodozyma</name>
    <name type="common">Yeast</name>
    <name type="synonym">Xanthophyllomyces dendrorhous</name>
    <dbReference type="NCBI Taxonomy" id="264483"/>
    <lineage>
        <taxon>Eukaryota</taxon>
        <taxon>Fungi</taxon>
        <taxon>Dikarya</taxon>
        <taxon>Basidiomycota</taxon>
        <taxon>Agaricomycotina</taxon>
        <taxon>Tremellomycetes</taxon>
        <taxon>Cystofilobasidiales</taxon>
        <taxon>Mrakiaceae</taxon>
        <taxon>Phaffia</taxon>
    </lineage>
</organism>
<dbReference type="InterPro" id="IPR033923">
    <property type="entry name" value="PAK_BD"/>
</dbReference>
<dbReference type="InterPro" id="IPR011009">
    <property type="entry name" value="Kinase-like_dom_sf"/>
</dbReference>
<dbReference type="InterPro" id="IPR011993">
    <property type="entry name" value="PH-like_dom_sf"/>
</dbReference>
<dbReference type="Gene3D" id="3.30.200.20">
    <property type="entry name" value="Phosphorylase Kinase, domain 1"/>
    <property type="match status" value="1"/>
</dbReference>
<feature type="binding site" evidence="10">
    <location>
        <position position="443"/>
    </location>
    <ligand>
        <name>ATP</name>
        <dbReference type="ChEBI" id="CHEBI:30616"/>
    </ligand>
</feature>
<dbReference type="PROSITE" id="PS50011">
    <property type="entry name" value="PROTEIN_KINASE_DOM"/>
    <property type="match status" value="1"/>
</dbReference>